<gene>
    <name evidence="2" type="ORF">IV55_GL001696</name>
    <name evidence="1" type="ORF">LSI01_11440</name>
</gene>
<dbReference type="Proteomes" id="UP000321429">
    <property type="component" value="Unassembled WGS sequence"/>
</dbReference>
<evidence type="ECO:0000313" key="4">
    <source>
        <dbReference type="Proteomes" id="UP000321429"/>
    </source>
</evidence>
<comment type="caution">
    <text evidence="2">The sequence shown here is derived from an EMBL/GenBank/DDBJ whole genome shotgun (WGS) entry which is preliminary data.</text>
</comment>
<dbReference type="PATRIC" id="fig|348151.3.peg.1748"/>
<evidence type="ECO:0000313" key="2">
    <source>
        <dbReference type="EMBL" id="KRN96018.1"/>
    </source>
</evidence>
<dbReference type="RefSeq" id="WP_057810217.1">
    <property type="nucleotide sequence ID" value="NZ_BJUD01000020.1"/>
</dbReference>
<evidence type="ECO:0000313" key="1">
    <source>
        <dbReference type="EMBL" id="GEK28833.1"/>
    </source>
</evidence>
<organism evidence="2 3">
    <name type="scientific">Furfurilactobacillus siliginis</name>
    <dbReference type="NCBI Taxonomy" id="348151"/>
    <lineage>
        <taxon>Bacteria</taxon>
        <taxon>Bacillati</taxon>
        <taxon>Bacillota</taxon>
        <taxon>Bacilli</taxon>
        <taxon>Lactobacillales</taxon>
        <taxon>Lactobacillaceae</taxon>
        <taxon>Furfurilactobacillus</taxon>
    </lineage>
</organism>
<reference evidence="2 3" key="1">
    <citation type="journal article" date="2015" name="Genome Announc.">
        <title>Expanding the biotechnology potential of lactobacilli through comparative genomics of 213 strains and associated genera.</title>
        <authorList>
            <person name="Sun Z."/>
            <person name="Harris H.M."/>
            <person name="McCann A."/>
            <person name="Guo C."/>
            <person name="Argimon S."/>
            <person name="Zhang W."/>
            <person name="Yang X."/>
            <person name="Jeffery I.B."/>
            <person name="Cooney J.C."/>
            <person name="Kagawa T.F."/>
            <person name="Liu W."/>
            <person name="Song Y."/>
            <person name="Salvetti E."/>
            <person name="Wrobel A."/>
            <person name="Rasinkangas P."/>
            <person name="Parkhill J."/>
            <person name="Rea M.C."/>
            <person name="O'Sullivan O."/>
            <person name="Ritari J."/>
            <person name="Douillard F.P."/>
            <person name="Paul Ross R."/>
            <person name="Yang R."/>
            <person name="Briner A.E."/>
            <person name="Felis G.E."/>
            <person name="de Vos W.M."/>
            <person name="Barrangou R."/>
            <person name="Klaenhammer T.R."/>
            <person name="Caufield P.W."/>
            <person name="Cui Y."/>
            <person name="Zhang H."/>
            <person name="O'Toole P.W."/>
        </authorList>
    </citation>
    <scope>NUCLEOTIDE SEQUENCE [LARGE SCALE GENOMIC DNA]</scope>
    <source>
        <strain evidence="2 3">DSM 22696</strain>
    </source>
</reference>
<dbReference type="Proteomes" id="UP000051139">
    <property type="component" value="Unassembled WGS sequence"/>
</dbReference>
<dbReference type="EMBL" id="BJUD01000020">
    <property type="protein sequence ID" value="GEK28833.1"/>
    <property type="molecule type" value="Genomic_DNA"/>
</dbReference>
<proteinExistence type="predicted"/>
<dbReference type="OrthoDB" id="2301757at2"/>
<dbReference type="AlphaFoldDB" id="A0A0R2L301"/>
<name>A0A0R2L301_9LACO</name>
<evidence type="ECO:0000313" key="3">
    <source>
        <dbReference type="Proteomes" id="UP000051139"/>
    </source>
</evidence>
<accession>A0A0R2L301</accession>
<keyword evidence="3" id="KW-1185">Reference proteome</keyword>
<dbReference type="EMBL" id="JQCB01000006">
    <property type="protein sequence ID" value="KRN96018.1"/>
    <property type="molecule type" value="Genomic_DNA"/>
</dbReference>
<sequence>MITNLEEFLPQLKDILRGSFDDDRELAGGVVSRLRESETIHYGVTRWRARDTQDHEFTFKQNDDGTYTYLYKH</sequence>
<reference evidence="1 4" key="2">
    <citation type="submission" date="2019-07" db="EMBL/GenBank/DDBJ databases">
        <title>Whole genome shotgun sequence of Lactobacillus siliginis NBRC 101315.</title>
        <authorList>
            <person name="Hosoyama A."/>
            <person name="Uohara A."/>
            <person name="Ohji S."/>
            <person name="Ichikawa N."/>
        </authorList>
    </citation>
    <scope>NUCLEOTIDE SEQUENCE [LARGE SCALE GENOMIC DNA]</scope>
    <source>
        <strain evidence="1 4">NBRC 101315</strain>
    </source>
</reference>
<protein>
    <submittedName>
        <fullName evidence="2">Uncharacterized protein</fullName>
    </submittedName>
</protein>